<proteinExistence type="predicted"/>
<reference evidence="2 3" key="1">
    <citation type="submission" date="2024-05" db="EMBL/GenBank/DDBJ databases">
        <authorList>
            <person name="Zhao H."/>
            <person name="Xu Y."/>
            <person name="Lin S."/>
            <person name="Spain J.C."/>
            <person name="Zhou N.-Y."/>
        </authorList>
    </citation>
    <scope>NUCLEOTIDE SEQUENCE [LARGE SCALE GENOMIC DNA]</scope>
    <source>
        <strain evidence="2 3">NEAU-NG30</strain>
    </source>
</reference>
<evidence type="ECO:0000313" key="2">
    <source>
        <dbReference type="EMBL" id="MEQ0564754.1"/>
    </source>
</evidence>
<dbReference type="RefSeq" id="WP_348955832.1">
    <property type="nucleotide sequence ID" value="NZ_JBDZYD010000016.1"/>
</dbReference>
<dbReference type="InterPro" id="IPR011008">
    <property type="entry name" value="Dimeric_a/b-barrel"/>
</dbReference>
<accession>A0ABV0LR09</accession>
<dbReference type="Pfam" id="PF07045">
    <property type="entry name" value="DUF1330"/>
    <property type="match status" value="1"/>
</dbReference>
<gene>
    <name evidence="2" type="ORF">ABJI51_37240</name>
</gene>
<feature type="domain" description="DUF1330" evidence="1">
    <location>
        <begin position="14"/>
        <end position="96"/>
    </location>
</feature>
<organism evidence="2 3">
    <name type="scientific">Amycolatopsis melonis</name>
    <dbReference type="NCBI Taxonomy" id="3156488"/>
    <lineage>
        <taxon>Bacteria</taxon>
        <taxon>Bacillati</taxon>
        <taxon>Actinomycetota</taxon>
        <taxon>Actinomycetes</taxon>
        <taxon>Pseudonocardiales</taxon>
        <taxon>Pseudonocardiaceae</taxon>
        <taxon>Amycolatopsis</taxon>
    </lineage>
</organism>
<protein>
    <submittedName>
        <fullName evidence="2">DUF1330 domain-containing protein</fullName>
    </submittedName>
</protein>
<dbReference type="Proteomes" id="UP001440984">
    <property type="component" value="Unassembled WGS sequence"/>
</dbReference>
<sequence length="127" mass="13604">MNAYGLAHLRPPAVLPEEVFRYLERIQATLDPYGGKFVVHGAPVEVMEGEWPGALVIIEFPSLAAAREWYGSPAYQEILRLRADHIPGDLVLVEGCGPDHDSAAMAAQLRAAAAPRRKGADTAAAAS</sequence>
<evidence type="ECO:0000313" key="3">
    <source>
        <dbReference type="Proteomes" id="UP001440984"/>
    </source>
</evidence>
<name>A0ABV0LR09_9PSEU</name>
<dbReference type="SUPFAM" id="SSF54909">
    <property type="entry name" value="Dimeric alpha+beta barrel"/>
    <property type="match status" value="1"/>
</dbReference>
<keyword evidence="3" id="KW-1185">Reference proteome</keyword>
<dbReference type="PANTHER" id="PTHR41521">
    <property type="match status" value="1"/>
</dbReference>
<dbReference type="EMBL" id="JBDZYD010000016">
    <property type="protein sequence ID" value="MEQ0564754.1"/>
    <property type="molecule type" value="Genomic_DNA"/>
</dbReference>
<comment type="caution">
    <text evidence="2">The sequence shown here is derived from an EMBL/GenBank/DDBJ whole genome shotgun (WGS) entry which is preliminary data.</text>
</comment>
<dbReference type="Gene3D" id="3.30.70.100">
    <property type="match status" value="1"/>
</dbReference>
<dbReference type="PANTHER" id="PTHR41521:SF4">
    <property type="entry name" value="BLR0684 PROTEIN"/>
    <property type="match status" value="1"/>
</dbReference>
<dbReference type="InterPro" id="IPR010753">
    <property type="entry name" value="DUF1330"/>
</dbReference>
<evidence type="ECO:0000259" key="1">
    <source>
        <dbReference type="Pfam" id="PF07045"/>
    </source>
</evidence>